<comment type="similarity">
    <text evidence="1 3">Belongs to the type-B carboxylesterase/lipase family.</text>
</comment>
<dbReference type="InterPro" id="IPR002018">
    <property type="entry name" value="CarbesteraseB"/>
</dbReference>
<proteinExistence type="inferred from homology"/>
<name>A0A6G9AM28_9BACT</name>
<gene>
    <name evidence="5" type="ORF">G8759_12930</name>
</gene>
<dbReference type="Proteomes" id="UP000501802">
    <property type="component" value="Chromosome"/>
</dbReference>
<protein>
    <recommendedName>
        <fullName evidence="3">Carboxylic ester hydrolase</fullName>
        <ecNumber evidence="3">3.1.1.-</ecNumber>
    </recommendedName>
</protein>
<evidence type="ECO:0000256" key="1">
    <source>
        <dbReference type="ARBA" id="ARBA00005964"/>
    </source>
</evidence>
<feature type="chain" id="PRO_5026371469" description="Carboxylic ester hydrolase" evidence="3">
    <location>
        <begin position="22"/>
        <end position="550"/>
    </location>
</feature>
<evidence type="ECO:0000313" key="6">
    <source>
        <dbReference type="Proteomes" id="UP000501802"/>
    </source>
</evidence>
<keyword evidence="2 3" id="KW-0378">Hydrolase</keyword>
<dbReference type="AlphaFoldDB" id="A0A6G9AM28"/>
<dbReference type="InterPro" id="IPR050309">
    <property type="entry name" value="Type-B_Carboxylest/Lipase"/>
</dbReference>
<keyword evidence="3" id="KW-0732">Signal</keyword>
<evidence type="ECO:0000259" key="4">
    <source>
        <dbReference type="Pfam" id="PF00135"/>
    </source>
</evidence>
<feature type="signal peptide" evidence="3">
    <location>
        <begin position="1"/>
        <end position="21"/>
    </location>
</feature>
<dbReference type="EC" id="3.1.1.-" evidence="3"/>
<evidence type="ECO:0000256" key="2">
    <source>
        <dbReference type="ARBA" id="ARBA00022801"/>
    </source>
</evidence>
<accession>A0A6G9AM28</accession>
<sequence length="550" mass="59540">MNLNPTRFLALLLVGSLPVTAQKTAPAGLPLVTGSKTAVVTTESGSVRGFIHNGIYTYKGIPYAKAKRFMAPTKPDSWTGVRSSMAYGPVCPIMTPTSQVNDESEFVYHHDWGYANEDCLRLNVWSPQVATSGSAVARKRPVMVWLHGGGYSAGSSQELPSYDGENLSRTGDVVLVSVNHRLNVLGFLDLSDYGATYKASANVGMMDLVAALQWVHANIDQFGGDPSNVTIFGQSGGGGKVSTLMYTPSAKGLIHKAIAESGTAPQFQERDITHRVGAAVLAELGLTASQIDSIQTVPYEKLAAAGNRAVQKVRQQLAAEGKSVMGLGWGPSRDGTFLPYQPTQPEALALSSDVPLLVGSTKNEFMPSLSGNLRDATPEQAKAQLQKRFGDKTDAYITAVKQAYPKDSKASDLMDIDDRFRSNTLKLANLKSAHTTAPVYVYLFTWQSPVMDGAYKAVHCMEIPFVFNNIARCEEMTGGGKEAYDLARKMSQSWVSFARTGNPNYKELPNWQPYTEATGTTMLFDNQCVIKNHPDKEIQALATSSSSRLP</sequence>
<keyword evidence="6" id="KW-1185">Reference proteome</keyword>
<dbReference type="PANTHER" id="PTHR11559">
    <property type="entry name" value="CARBOXYLESTERASE"/>
    <property type="match status" value="1"/>
</dbReference>
<dbReference type="RefSeq" id="WP_167208564.1">
    <property type="nucleotide sequence ID" value="NZ_CP050063.1"/>
</dbReference>
<dbReference type="InterPro" id="IPR019826">
    <property type="entry name" value="Carboxylesterase_B_AS"/>
</dbReference>
<feature type="domain" description="Carboxylesterase type B" evidence="4">
    <location>
        <begin position="37"/>
        <end position="535"/>
    </location>
</feature>
<dbReference type="EMBL" id="CP050063">
    <property type="protein sequence ID" value="QIP13468.1"/>
    <property type="molecule type" value="Genomic_DNA"/>
</dbReference>
<dbReference type="InterPro" id="IPR029058">
    <property type="entry name" value="AB_hydrolase_fold"/>
</dbReference>
<dbReference type="GO" id="GO:0016787">
    <property type="term" value="F:hydrolase activity"/>
    <property type="evidence" value="ECO:0007669"/>
    <property type="project" value="UniProtKB-KW"/>
</dbReference>
<dbReference type="SUPFAM" id="SSF53474">
    <property type="entry name" value="alpha/beta-Hydrolases"/>
    <property type="match status" value="1"/>
</dbReference>
<dbReference type="Gene3D" id="3.40.50.1820">
    <property type="entry name" value="alpha/beta hydrolase"/>
    <property type="match status" value="1"/>
</dbReference>
<dbReference type="PROSITE" id="PS00122">
    <property type="entry name" value="CARBOXYLESTERASE_B_1"/>
    <property type="match status" value="1"/>
</dbReference>
<reference evidence="5 6" key="1">
    <citation type="submission" date="2020-03" db="EMBL/GenBank/DDBJ databases">
        <authorList>
            <person name="Kim M.K."/>
        </authorList>
    </citation>
    <scope>NUCLEOTIDE SEQUENCE [LARGE SCALE GENOMIC DNA]</scope>
    <source>
        <strain evidence="5 6">BT328</strain>
    </source>
</reference>
<dbReference type="Pfam" id="PF00135">
    <property type="entry name" value="COesterase"/>
    <property type="match status" value="1"/>
</dbReference>
<dbReference type="KEGG" id="spib:G8759_12930"/>
<organism evidence="5 6">
    <name type="scientific">Spirosoma aureum</name>
    <dbReference type="NCBI Taxonomy" id="2692134"/>
    <lineage>
        <taxon>Bacteria</taxon>
        <taxon>Pseudomonadati</taxon>
        <taxon>Bacteroidota</taxon>
        <taxon>Cytophagia</taxon>
        <taxon>Cytophagales</taxon>
        <taxon>Cytophagaceae</taxon>
        <taxon>Spirosoma</taxon>
    </lineage>
</organism>
<evidence type="ECO:0000313" key="5">
    <source>
        <dbReference type="EMBL" id="QIP13468.1"/>
    </source>
</evidence>
<evidence type="ECO:0000256" key="3">
    <source>
        <dbReference type="RuleBase" id="RU361235"/>
    </source>
</evidence>